<dbReference type="Proteomes" id="UP000034085">
    <property type="component" value="Plasmid"/>
</dbReference>
<sequence length="211" mass="24115">MMIETFYRTDDMKVRSTYEEVLSAYQLWFRLTNQLCKDEGFEGFTAHDFCVPDLFLRSVECHIQRVSGFRQFKEQCLISPDNTIPFALRTDHEHGSALFNKFNGISKAALTSLGIDPIRFGNPPFGFAKAVFLILNIHHEAKLNGLVGYSQLWALENQLDEILFVCSLPVVGCGRIPFYETPAIPPYWLPITGTEAIDLFNTHNTKMRKRG</sequence>
<geneLocation type="plasmid" evidence="1">
    <name>unnamed</name>
</geneLocation>
<evidence type="ECO:0000313" key="1">
    <source>
        <dbReference type="EMBL" id="AKE62150.1"/>
    </source>
</evidence>
<dbReference type="HOGENOM" id="CLU_1303102_0_0_6"/>
<dbReference type="RefSeq" id="WP_046498995.1">
    <property type="nucleotide sequence ID" value="NZ_CP011133.1"/>
</dbReference>
<dbReference type="AlphaFoldDB" id="A0A0F6RIM2"/>
<reference evidence="1 2" key="1">
    <citation type="submission" date="2015-03" db="EMBL/GenBank/DDBJ databases">
        <title>Complete genome sequence of Citrobacter amalonaticus Y19.</title>
        <authorList>
            <person name="Park S."/>
        </authorList>
    </citation>
    <scope>NUCLEOTIDE SEQUENCE [LARGE SCALE GENOMIC DNA]</scope>
    <source>
        <strain evidence="1 2">Y19</strain>
        <plasmid evidence="2">Plasmid</plasmid>
    </source>
</reference>
<accession>A0A0F6RIM2</accession>
<evidence type="ECO:0000313" key="2">
    <source>
        <dbReference type="Proteomes" id="UP000034085"/>
    </source>
</evidence>
<keyword evidence="1" id="KW-0614">Plasmid</keyword>
<dbReference type="EMBL" id="CP011133">
    <property type="protein sequence ID" value="AKE62150.1"/>
    <property type="molecule type" value="Genomic_DNA"/>
</dbReference>
<organism evidence="1 2">
    <name type="scientific">Citrobacter amalonaticus Y19</name>
    <dbReference type="NCBI Taxonomy" id="1261127"/>
    <lineage>
        <taxon>Bacteria</taxon>
        <taxon>Pseudomonadati</taxon>
        <taxon>Pseudomonadota</taxon>
        <taxon>Gammaproteobacteria</taxon>
        <taxon>Enterobacterales</taxon>
        <taxon>Enterobacteriaceae</taxon>
        <taxon>Citrobacter</taxon>
    </lineage>
</organism>
<dbReference type="KEGG" id="cama:F384_26665"/>
<gene>
    <name evidence="1" type="ORF">F384_26665</name>
</gene>
<name>A0A0F6RIM2_CITAM</name>
<dbReference type="OrthoDB" id="6624723at2"/>
<dbReference type="PATRIC" id="fig|1261127.3.peg.5530"/>
<proteinExistence type="predicted"/>
<protein>
    <submittedName>
        <fullName evidence="1">Uncharacterized protein</fullName>
    </submittedName>
</protein>